<evidence type="ECO:0000256" key="1">
    <source>
        <dbReference type="ARBA" id="ARBA00001966"/>
    </source>
</evidence>
<dbReference type="GO" id="GO:0046872">
    <property type="term" value="F:metal ion binding"/>
    <property type="evidence" value="ECO:0007669"/>
    <property type="project" value="UniProtKB-KW"/>
</dbReference>
<evidence type="ECO:0000313" key="8">
    <source>
        <dbReference type="EMBL" id="GAH30643.1"/>
    </source>
</evidence>
<dbReference type="AlphaFoldDB" id="X1GC79"/>
<accession>X1GC79</accession>
<evidence type="ECO:0000256" key="3">
    <source>
        <dbReference type="ARBA" id="ARBA00022691"/>
    </source>
</evidence>
<gene>
    <name evidence="8" type="ORF">S03H2_03489</name>
</gene>
<evidence type="ECO:0000256" key="2">
    <source>
        <dbReference type="ARBA" id="ARBA00022485"/>
    </source>
</evidence>
<evidence type="ECO:0000256" key="5">
    <source>
        <dbReference type="ARBA" id="ARBA00023004"/>
    </source>
</evidence>
<proteinExistence type="predicted"/>
<dbReference type="SUPFAM" id="SSF102114">
    <property type="entry name" value="Radical SAM enzymes"/>
    <property type="match status" value="1"/>
</dbReference>
<dbReference type="GO" id="GO:0051539">
    <property type="term" value="F:4 iron, 4 sulfur cluster binding"/>
    <property type="evidence" value="ECO:0007669"/>
    <property type="project" value="UniProtKB-KW"/>
</dbReference>
<evidence type="ECO:0000259" key="7">
    <source>
        <dbReference type="PROSITE" id="PS51918"/>
    </source>
</evidence>
<reference evidence="8" key="1">
    <citation type="journal article" date="2014" name="Front. Microbiol.">
        <title>High frequency of phylogenetically diverse reductive dehalogenase-homologous genes in deep subseafloor sedimentary metagenomes.</title>
        <authorList>
            <person name="Kawai M."/>
            <person name="Futagami T."/>
            <person name="Toyoda A."/>
            <person name="Takaki Y."/>
            <person name="Nishi S."/>
            <person name="Hori S."/>
            <person name="Arai W."/>
            <person name="Tsubouchi T."/>
            <person name="Morono Y."/>
            <person name="Uchiyama I."/>
            <person name="Ito T."/>
            <person name="Fujiyama A."/>
            <person name="Inagaki F."/>
            <person name="Takami H."/>
        </authorList>
    </citation>
    <scope>NUCLEOTIDE SEQUENCE</scope>
    <source>
        <strain evidence="8">Expedition CK06-06</strain>
    </source>
</reference>
<dbReference type="InterPro" id="IPR013785">
    <property type="entry name" value="Aldolase_TIM"/>
</dbReference>
<dbReference type="GO" id="GO:0003824">
    <property type="term" value="F:catalytic activity"/>
    <property type="evidence" value="ECO:0007669"/>
    <property type="project" value="InterPro"/>
</dbReference>
<dbReference type="EMBL" id="BARU01001291">
    <property type="protein sequence ID" value="GAH30643.1"/>
    <property type="molecule type" value="Genomic_DNA"/>
</dbReference>
<dbReference type="Pfam" id="PF04055">
    <property type="entry name" value="Radical_SAM"/>
    <property type="match status" value="1"/>
</dbReference>
<organism evidence="8">
    <name type="scientific">marine sediment metagenome</name>
    <dbReference type="NCBI Taxonomy" id="412755"/>
    <lineage>
        <taxon>unclassified sequences</taxon>
        <taxon>metagenomes</taxon>
        <taxon>ecological metagenomes</taxon>
    </lineage>
</organism>
<keyword evidence="2" id="KW-0004">4Fe-4S</keyword>
<feature type="domain" description="Radical SAM core" evidence="7">
    <location>
        <begin position="1"/>
        <end position="169"/>
    </location>
</feature>
<name>X1GC79_9ZZZZ</name>
<dbReference type="PANTHER" id="PTHR30352:SF5">
    <property type="entry name" value="PYRUVATE FORMATE-LYASE 1-ACTIVATING ENZYME"/>
    <property type="match status" value="1"/>
</dbReference>
<sequence length="224" mass="25684">MAKRYQCDGIAWTYNEPSIWFEYTLDSAKLAKENNLYTVYVTNGYLTPEALDTIGPYLDAWRVDIKGFSDSLYRDLAKVTHWRGILEVAKRAKDKWNMHVEVVTNIIPTMNDDDQQLEGIANWIKDNLGELTPWHVTRFYPNYHMMHLPPTPISTLEHAYDIGKKAGLKFIYTGNVPGHKNESTFCYSCGKLIVERLGYQTKVVGLEDSRCKFCGAGLNFRTLG</sequence>
<keyword evidence="5" id="KW-0408">Iron</keyword>
<dbReference type="PROSITE" id="PS51918">
    <property type="entry name" value="RADICAL_SAM"/>
    <property type="match status" value="1"/>
</dbReference>
<keyword evidence="6" id="KW-0411">Iron-sulfur</keyword>
<comment type="cofactor">
    <cofactor evidence="1">
        <name>[4Fe-4S] cluster</name>
        <dbReference type="ChEBI" id="CHEBI:49883"/>
    </cofactor>
</comment>
<comment type="caution">
    <text evidence="8">The sequence shown here is derived from an EMBL/GenBank/DDBJ whole genome shotgun (WGS) entry which is preliminary data.</text>
</comment>
<keyword evidence="4" id="KW-0479">Metal-binding</keyword>
<dbReference type="PANTHER" id="PTHR30352">
    <property type="entry name" value="PYRUVATE FORMATE-LYASE-ACTIVATING ENZYME"/>
    <property type="match status" value="1"/>
</dbReference>
<protein>
    <recommendedName>
        <fullName evidence="7">Radical SAM core domain-containing protein</fullName>
    </recommendedName>
</protein>
<keyword evidence="3" id="KW-0949">S-adenosyl-L-methionine</keyword>
<dbReference type="InterPro" id="IPR058240">
    <property type="entry name" value="rSAM_sf"/>
</dbReference>
<evidence type="ECO:0000256" key="6">
    <source>
        <dbReference type="ARBA" id="ARBA00023014"/>
    </source>
</evidence>
<dbReference type="InterPro" id="IPR007197">
    <property type="entry name" value="rSAM"/>
</dbReference>
<dbReference type="Gene3D" id="3.20.20.70">
    <property type="entry name" value="Aldolase class I"/>
    <property type="match status" value="1"/>
</dbReference>
<dbReference type="InterPro" id="IPR034457">
    <property type="entry name" value="Organic_radical-activating"/>
</dbReference>
<evidence type="ECO:0000256" key="4">
    <source>
        <dbReference type="ARBA" id="ARBA00022723"/>
    </source>
</evidence>